<feature type="transmembrane region" description="Helical" evidence="7">
    <location>
        <begin position="166"/>
        <end position="186"/>
    </location>
</feature>
<name>K6QCB4_9FIRM</name>
<keyword evidence="4 7" id="KW-0812">Transmembrane</keyword>
<reference evidence="10" key="1">
    <citation type="submission" date="2010-10" db="EMBL/GenBank/DDBJ databases">
        <authorList>
            <consortium name="US DOE Joint Genome Institute (JGI-PGF)"/>
            <person name="Lucas S."/>
            <person name="Copeland A."/>
            <person name="Lapidus A."/>
            <person name="Bruce D."/>
            <person name="Goodwin L."/>
            <person name="Pitluck S."/>
            <person name="Kyrpides N."/>
            <person name="Mavromatis K."/>
            <person name="Detter J.C."/>
            <person name="Han C."/>
            <person name="Land M."/>
            <person name="Hauser L."/>
            <person name="Markowitz V."/>
            <person name="Cheng J.-F."/>
            <person name="Hugenholtz P."/>
            <person name="Woyke T."/>
            <person name="Wu D."/>
            <person name="Pukall R."/>
            <person name="Wahrenburg C."/>
            <person name="Brambilla E."/>
            <person name="Klenk H.-P."/>
            <person name="Eisen J.A."/>
        </authorList>
    </citation>
    <scope>NUCLEOTIDE SEQUENCE [LARGE SCALE GENOMIC DNA]</scope>
    <source>
        <strain evidence="10">DSM 13965</strain>
    </source>
</reference>
<dbReference type="Pfam" id="PF00528">
    <property type="entry name" value="BPD_transp_1"/>
    <property type="match status" value="1"/>
</dbReference>
<dbReference type="Gene3D" id="1.10.3720.10">
    <property type="entry name" value="MetI-like"/>
    <property type="match status" value="1"/>
</dbReference>
<comment type="caution">
    <text evidence="10">The sequence shown here is derived from an EMBL/GenBank/DDBJ whole genome shotgun (WGS) entry which is preliminary data.</text>
</comment>
<dbReference type="RefSeq" id="WP_006904137.1">
    <property type="nucleotide sequence ID" value="NZ_JH976535.1"/>
</dbReference>
<dbReference type="SUPFAM" id="SSF161098">
    <property type="entry name" value="MetI-like"/>
    <property type="match status" value="1"/>
</dbReference>
<evidence type="ECO:0000313" key="11">
    <source>
        <dbReference type="Proteomes" id="UP000005710"/>
    </source>
</evidence>
<dbReference type="EMBL" id="AENY02000003">
    <property type="protein sequence ID" value="EKP94131.1"/>
    <property type="molecule type" value="Genomic_DNA"/>
</dbReference>
<dbReference type="GO" id="GO:0005886">
    <property type="term" value="C:plasma membrane"/>
    <property type="evidence" value="ECO:0007669"/>
    <property type="project" value="UniProtKB-SubCell"/>
</dbReference>
<evidence type="ECO:0000256" key="4">
    <source>
        <dbReference type="ARBA" id="ARBA00022692"/>
    </source>
</evidence>
<dbReference type="InterPro" id="IPR050366">
    <property type="entry name" value="BP-dependent_transpt_permease"/>
</dbReference>
<proteinExistence type="inferred from homology"/>
<evidence type="ECO:0000256" key="7">
    <source>
        <dbReference type="RuleBase" id="RU363032"/>
    </source>
</evidence>
<keyword evidence="6 7" id="KW-0472">Membrane</keyword>
<keyword evidence="2 7" id="KW-0813">Transport</keyword>
<evidence type="ECO:0000256" key="6">
    <source>
        <dbReference type="ARBA" id="ARBA00023136"/>
    </source>
</evidence>
<dbReference type="GO" id="GO:0055085">
    <property type="term" value="P:transmembrane transport"/>
    <property type="evidence" value="ECO:0007669"/>
    <property type="project" value="InterPro"/>
</dbReference>
<evidence type="ECO:0000259" key="9">
    <source>
        <dbReference type="PROSITE" id="PS50928"/>
    </source>
</evidence>
<evidence type="ECO:0000256" key="8">
    <source>
        <dbReference type="SAM" id="MobiDB-lite"/>
    </source>
</evidence>
<dbReference type="PANTHER" id="PTHR43386">
    <property type="entry name" value="OLIGOPEPTIDE TRANSPORT SYSTEM PERMEASE PROTEIN APPC"/>
    <property type="match status" value="1"/>
</dbReference>
<dbReference type="InterPro" id="IPR000515">
    <property type="entry name" value="MetI-like"/>
</dbReference>
<sequence length="328" mass="34319">MTVSVPEPRPAPRVAPRAGAGPAGSPPPGAGATGGLAPGEPGARAAAEALQPDAEGFVARVRRRPALLAAAAVLLLLYILVWALPPLLGLDPDATDPAASLAPPSPGHWLGTDELGRDMLARILAGGRITLTVAALAAAIALGVGTLVGALAGFYRGWVETVLMRLVDAMMAIPSYFLIVAELAVFGDSPAVVVAVIGLNYWMPVARLVYAEFLKWREREFIEAEVALGASPARIIWRHLFPQVVPSLLALLSLAVGWAVLAESGLSYLGLGIQPPDASWGNMLKNAQVYMWTQPMLAIYPGAAILLTVLCFNVLGNGLRDVLDPRDA</sequence>
<evidence type="ECO:0000256" key="3">
    <source>
        <dbReference type="ARBA" id="ARBA00022475"/>
    </source>
</evidence>
<feature type="region of interest" description="Disordered" evidence="8">
    <location>
        <begin position="1"/>
        <end position="43"/>
    </location>
</feature>
<keyword evidence="11" id="KW-1185">Reference proteome</keyword>
<dbReference type="InterPro" id="IPR035906">
    <property type="entry name" value="MetI-like_sf"/>
</dbReference>
<dbReference type="Proteomes" id="UP000005710">
    <property type="component" value="Unassembled WGS sequence"/>
</dbReference>
<feature type="transmembrane region" description="Helical" evidence="7">
    <location>
        <begin position="240"/>
        <end position="261"/>
    </location>
</feature>
<evidence type="ECO:0000256" key="5">
    <source>
        <dbReference type="ARBA" id="ARBA00022989"/>
    </source>
</evidence>
<feature type="transmembrane region" description="Helical" evidence="7">
    <location>
        <begin position="192"/>
        <end position="210"/>
    </location>
</feature>
<dbReference type="AlphaFoldDB" id="K6QCB4"/>
<dbReference type="STRING" id="867903.ThesuDRAFT_01858"/>
<organism evidence="10 11">
    <name type="scientific">Thermaerobacter subterraneus DSM 13965</name>
    <dbReference type="NCBI Taxonomy" id="867903"/>
    <lineage>
        <taxon>Bacteria</taxon>
        <taxon>Bacillati</taxon>
        <taxon>Bacillota</taxon>
        <taxon>Clostridia</taxon>
        <taxon>Eubacteriales</taxon>
        <taxon>Clostridiales Family XVII. Incertae Sedis</taxon>
        <taxon>Thermaerobacter</taxon>
    </lineage>
</organism>
<accession>K6QCB4</accession>
<keyword evidence="5 7" id="KW-1133">Transmembrane helix</keyword>
<dbReference type="PROSITE" id="PS50928">
    <property type="entry name" value="ABC_TM1"/>
    <property type="match status" value="1"/>
</dbReference>
<dbReference type="eggNOG" id="COG1173">
    <property type="taxonomic scope" value="Bacteria"/>
</dbReference>
<feature type="transmembrane region" description="Helical" evidence="7">
    <location>
        <begin position="297"/>
        <end position="316"/>
    </location>
</feature>
<evidence type="ECO:0000313" key="10">
    <source>
        <dbReference type="EMBL" id="EKP94131.1"/>
    </source>
</evidence>
<keyword evidence="3" id="KW-1003">Cell membrane</keyword>
<protein>
    <submittedName>
        <fullName evidence="10">ABC-type dipeptide/oligopeptide/nickel transport system, permease component</fullName>
    </submittedName>
</protein>
<evidence type="ECO:0000256" key="2">
    <source>
        <dbReference type="ARBA" id="ARBA00022448"/>
    </source>
</evidence>
<feature type="domain" description="ABC transmembrane type-1" evidence="9">
    <location>
        <begin position="127"/>
        <end position="316"/>
    </location>
</feature>
<feature type="transmembrane region" description="Helical" evidence="7">
    <location>
        <begin position="129"/>
        <end position="154"/>
    </location>
</feature>
<evidence type="ECO:0000256" key="1">
    <source>
        <dbReference type="ARBA" id="ARBA00004651"/>
    </source>
</evidence>
<feature type="transmembrane region" description="Helical" evidence="7">
    <location>
        <begin position="66"/>
        <end position="84"/>
    </location>
</feature>
<comment type="similarity">
    <text evidence="7">Belongs to the binding-protein-dependent transport system permease family.</text>
</comment>
<reference evidence="10" key="2">
    <citation type="submission" date="2012-10" db="EMBL/GenBank/DDBJ databases">
        <title>Improved high-quality draft of Thermaerobacter subterraneus C21, DSM 13965.</title>
        <authorList>
            <consortium name="DOE Joint Genome Institute"/>
            <person name="Eisen J."/>
            <person name="Huntemann M."/>
            <person name="Wei C.-L."/>
            <person name="Han J."/>
            <person name="Detter J.C."/>
            <person name="Han C."/>
            <person name="Tapia R."/>
            <person name="Chen A."/>
            <person name="Kyrpides N."/>
            <person name="Mavromatis K."/>
            <person name="Markowitz V."/>
            <person name="Szeto E."/>
            <person name="Ivanova N."/>
            <person name="Mikhailova N."/>
            <person name="Ovchinnikova G."/>
            <person name="Pagani I."/>
            <person name="Pati A."/>
            <person name="Goodwin L."/>
            <person name="Nordberg H.P."/>
            <person name="Cantor M.N."/>
            <person name="Hua S.X."/>
            <person name="Woyke T."/>
            <person name="Eisen J."/>
            <person name="Klenk H.-P."/>
        </authorList>
    </citation>
    <scope>NUCLEOTIDE SEQUENCE [LARGE SCALE GENOMIC DNA]</scope>
    <source>
        <strain evidence="10">DSM 13965</strain>
    </source>
</reference>
<dbReference type="CDD" id="cd06261">
    <property type="entry name" value="TM_PBP2"/>
    <property type="match status" value="1"/>
</dbReference>
<gene>
    <name evidence="10" type="ORF">ThesuDRAFT_01858</name>
</gene>
<dbReference type="PANTHER" id="PTHR43386:SF1">
    <property type="entry name" value="D,D-DIPEPTIDE TRANSPORT SYSTEM PERMEASE PROTEIN DDPC-RELATED"/>
    <property type="match status" value="1"/>
</dbReference>
<comment type="subcellular location">
    <subcellularLocation>
        <location evidence="1 7">Cell membrane</location>
        <topology evidence="1 7">Multi-pass membrane protein</topology>
    </subcellularLocation>
</comment>
<dbReference type="HOGENOM" id="CLU_028518_5_4_9"/>